<reference evidence="2" key="2">
    <citation type="submission" date="2020-09" db="EMBL/GenBank/DDBJ databases">
        <title>Reference genome assembly for Australian Ascochyta lentis isolate Al4.</title>
        <authorList>
            <person name="Lee R.C."/>
            <person name="Farfan-Caceres L.M."/>
            <person name="Debler J.W."/>
            <person name="Williams A.H."/>
            <person name="Henares B.M."/>
        </authorList>
    </citation>
    <scope>NUCLEOTIDE SEQUENCE</scope>
    <source>
        <strain evidence="2">Al4</strain>
    </source>
</reference>
<dbReference type="InterPro" id="IPR035979">
    <property type="entry name" value="RBD_domain_sf"/>
</dbReference>
<comment type="caution">
    <text evidence="2">The sequence shown here is derived from an EMBL/GenBank/DDBJ whole genome shotgun (WGS) entry which is preliminary data.</text>
</comment>
<feature type="compositionally biased region" description="Basic and acidic residues" evidence="1">
    <location>
        <begin position="221"/>
        <end position="232"/>
    </location>
</feature>
<evidence type="ECO:0000313" key="3">
    <source>
        <dbReference type="Proteomes" id="UP000651452"/>
    </source>
</evidence>
<protein>
    <recommendedName>
        <fullName evidence="4">RRM domain-containing protein</fullName>
    </recommendedName>
</protein>
<dbReference type="CDD" id="cd00590">
    <property type="entry name" value="RRM_SF"/>
    <property type="match status" value="1"/>
</dbReference>
<evidence type="ECO:0000256" key="1">
    <source>
        <dbReference type="SAM" id="MobiDB-lite"/>
    </source>
</evidence>
<proteinExistence type="predicted"/>
<name>A0A8H7MGH1_9PLEO</name>
<keyword evidence="3" id="KW-1185">Reference proteome</keyword>
<reference evidence="2" key="1">
    <citation type="submission" date="2018-12" db="EMBL/GenBank/DDBJ databases">
        <authorList>
            <person name="Syme R.A."/>
            <person name="Farfan-Caceres L."/>
            <person name="Lichtenzveig J."/>
        </authorList>
    </citation>
    <scope>NUCLEOTIDE SEQUENCE</scope>
    <source>
        <strain evidence="2">Al4</strain>
    </source>
</reference>
<dbReference type="AlphaFoldDB" id="A0A8H7MGH1"/>
<feature type="region of interest" description="Disordered" evidence="1">
    <location>
        <begin position="221"/>
        <end position="247"/>
    </location>
</feature>
<dbReference type="EMBL" id="RZGK01000015">
    <property type="protein sequence ID" value="KAF9693910.1"/>
    <property type="molecule type" value="Genomic_DNA"/>
</dbReference>
<organism evidence="2 3">
    <name type="scientific">Ascochyta lentis</name>
    <dbReference type="NCBI Taxonomy" id="205686"/>
    <lineage>
        <taxon>Eukaryota</taxon>
        <taxon>Fungi</taxon>
        <taxon>Dikarya</taxon>
        <taxon>Ascomycota</taxon>
        <taxon>Pezizomycotina</taxon>
        <taxon>Dothideomycetes</taxon>
        <taxon>Pleosporomycetidae</taxon>
        <taxon>Pleosporales</taxon>
        <taxon>Pleosporineae</taxon>
        <taxon>Didymellaceae</taxon>
        <taxon>Ascochyta</taxon>
    </lineage>
</organism>
<evidence type="ECO:0008006" key="4">
    <source>
        <dbReference type="Google" id="ProtNLM"/>
    </source>
</evidence>
<dbReference type="Proteomes" id="UP000651452">
    <property type="component" value="Unassembled WGS sequence"/>
</dbReference>
<evidence type="ECO:0000313" key="2">
    <source>
        <dbReference type="EMBL" id="KAF9693910.1"/>
    </source>
</evidence>
<accession>A0A8H7MGH1</accession>
<dbReference type="GO" id="GO:0003676">
    <property type="term" value="F:nucleic acid binding"/>
    <property type="evidence" value="ECO:0007669"/>
    <property type="project" value="InterPro"/>
</dbReference>
<dbReference type="OrthoDB" id="3780839at2759"/>
<gene>
    <name evidence="2" type="ORF">EKO04_008419</name>
</gene>
<dbReference type="SUPFAM" id="SSF54928">
    <property type="entry name" value="RNA-binding domain, RBD"/>
    <property type="match status" value="1"/>
</dbReference>
<sequence>MMTYMFNTGTSEPYCLVKLANEKERAAAVEALSNFTLFGQDLTVEPYDGLRFPYWKQPSLFAGWYPSPSSDAKTRVIRPLITSPPELLAPLMAEQWVHFQNLPRVDPAQKDSAFKIVHEFYKKFHQYDVVGITVPRAHHYKANGWFCRILFGSANEAAAARRAHIKSGKFMGLKAAAKIHRGGPDIHKILWNYRQSLPEDTPTEEISSLLEQKYRDLIIRDRPGYQRTEHPTPESAVGLKNTKSESG</sequence>